<dbReference type="InterPro" id="IPR007627">
    <property type="entry name" value="RNA_pol_sigma70_r2"/>
</dbReference>
<reference evidence="6" key="1">
    <citation type="submission" date="2021-11" db="EMBL/GenBank/DDBJ databases">
        <title>Description of a new species Pelosinus isolated from the bottom sediments of Lake Baikal.</title>
        <authorList>
            <person name="Zakharyuk A."/>
        </authorList>
    </citation>
    <scope>NUCLEOTIDE SEQUENCE</scope>
    <source>
        <strain evidence="6">Bkl1</strain>
    </source>
</reference>
<protein>
    <submittedName>
        <fullName evidence="6">Sigma-70 family RNA polymerase sigma factor</fullName>
    </submittedName>
</protein>
<evidence type="ECO:0000256" key="3">
    <source>
        <dbReference type="ARBA" id="ARBA00023125"/>
    </source>
</evidence>
<keyword evidence="2" id="KW-0731">Sigma factor</keyword>
<dbReference type="SUPFAM" id="SSF88946">
    <property type="entry name" value="Sigma2 domain of RNA polymerase sigma factors"/>
    <property type="match status" value="1"/>
</dbReference>
<keyword evidence="1" id="KW-0805">Transcription regulation</keyword>
<dbReference type="NCBIfam" id="TIGR02937">
    <property type="entry name" value="sigma70-ECF"/>
    <property type="match status" value="1"/>
</dbReference>
<dbReference type="Gene3D" id="1.10.1740.10">
    <property type="match status" value="1"/>
</dbReference>
<dbReference type="PROSITE" id="PS00715">
    <property type="entry name" value="SIGMA70_1"/>
    <property type="match status" value="1"/>
</dbReference>
<feature type="domain" description="RNA polymerase sigma-70" evidence="5">
    <location>
        <begin position="64"/>
        <end position="77"/>
    </location>
</feature>
<dbReference type="Gene3D" id="1.20.140.160">
    <property type="match status" value="1"/>
</dbReference>
<dbReference type="InterPro" id="IPR013325">
    <property type="entry name" value="RNA_pol_sigma_r2"/>
</dbReference>
<dbReference type="InterPro" id="IPR000943">
    <property type="entry name" value="RNA_pol_sigma70"/>
</dbReference>
<keyword evidence="4" id="KW-0804">Transcription</keyword>
<dbReference type="EMBL" id="JAJHJB010000002">
    <property type="protein sequence ID" value="MCC5464199.1"/>
    <property type="molecule type" value="Genomic_DNA"/>
</dbReference>
<dbReference type="SUPFAM" id="SSF88659">
    <property type="entry name" value="Sigma3 and sigma4 domains of RNA polymerase sigma factors"/>
    <property type="match status" value="1"/>
</dbReference>
<name>A0ABS8HQX4_9FIRM</name>
<sequence>MILSQYVKELKKIHMLSREEEEALWLQYKEYDDMDCRSKIIEHYQPLVFKIATGWRLNETVIMDMIQEGTVGLIEAVERFDHQRGVAFSLYASQRIRGRILNYMEKEGKFGIASMDSPLSAGEDITLRDLLVDGKAGVSSQAEHNYLVAQVKNAMDRLPLNEQAVLSGVFLEDCEPKQLAESLDLSISHIYKLQKQGIRRIRGMLSKFMQHW</sequence>
<evidence type="ECO:0000313" key="7">
    <source>
        <dbReference type="Proteomes" id="UP001165492"/>
    </source>
</evidence>
<proteinExistence type="predicted"/>
<dbReference type="PANTHER" id="PTHR30385">
    <property type="entry name" value="SIGMA FACTOR F FLAGELLAR"/>
    <property type="match status" value="1"/>
</dbReference>
<evidence type="ECO:0000256" key="1">
    <source>
        <dbReference type="ARBA" id="ARBA00023015"/>
    </source>
</evidence>
<comment type="caution">
    <text evidence="6">The sequence shown here is derived from an EMBL/GenBank/DDBJ whole genome shotgun (WGS) entry which is preliminary data.</text>
</comment>
<dbReference type="Pfam" id="PF04545">
    <property type="entry name" value="Sigma70_r4"/>
    <property type="match status" value="1"/>
</dbReference>
<evidence type="ECO:0000256" key="4">
    <source>
        <dbReference type="ARBA" id="ARBA00023163"/>
    </source>
</evidence>
<keyword evidence="3" id="KW-0238">DNA-binding</keyword>
<dbReference type="InterPro" id="IPR014284">
    <property type="entry name" value="RNA_pol_sigma-70_dom"/>
</dbReference>
<evidence type="ECO:0000259" key="5">
    <source>
        <dbReference type="PROSITE" id="PS00715"/>
    </source>
</evidence>
<organism evidence="6 7">
    <name type="scientific">Pelosinus baikalensis</name>
    <dbReference type="NCBI Taxonomy" id="2892015"/>
    <lineage>
        <taxon>Bacteria</taxon>
        <taxon>Bacillati</taxon>
        <taxon>Bacillota</taxon>
        <taxon>Negativicutes</taxon>
        <taxon>Selenomonadales</taxon>
        <taxon>Sporomusaceae</taxon>
        <taxon>Pelosinus</taxon>
    </lineage>
</organism>
<dbReference type="Pfam" id="PF04542">
    <property type="entry name" value="Sigma70_r2"/>
    <property type="match status" value="1"/>
</dbReference>
<evidence type="ECO:0000256" key="2">
    <source>
        <dbReference type="ARBA" id="ARBA00023082"/>
    </source>
</evidence>
<gene>
    <name evidence="6" type="ORF">LMF89_02325</name>
</gene>
<dbReference type="InterPro" id="IPR013324">
    <property type="entry name" value="RNA_pol_sigma_r3/r4-like"/>
</dbReference>
<evidence type="ECO:0000313" key="6">
    <source>
        <dbReference type="EMBL" id="MCC5464199.1"/>
    </source>
</evidence>
<keyword evidence="7" id="KW-1185">Reference proteome</keyword>
<dbReference type="Proteomes" id="UP001165492">
    <property type="component" value="Unassembled WGS sequence"/>
</dbReference>
<accession>A0ABS8HQX4</accession>
<dbReference type="RefSeq" id="WP_229533713.1">
    <property type="nucleotide sequence ID" value="NZ_JAJHJB010000002.1"/>
</dbReference>
<dbReference type="InterPro" id="IPR007630">
    <property type="entry name" value="RNA_pol_sigma70_r4"/>
</dbReference>